<feature type="region of interest" description="Disordered" evidence="11">
    <location>
        <begin position="76"/>
        <end position="118"/>
    </location>
</feature>
<name>A0A8J7CDH8_9BACT</name>
<comment type="function">
    <text evidence="10">Involved in protein export. Participates in an early event of protein translocation.</text>
</comment>
<keyword evidence="8 10" id="KW-0811">Translocation</keyword>
<keyword evidence="7 10" id="KW-1133">Transmembrane helix</keyword>
<comment type="caution">
    <text evidence="12">The sequence shown here is derived from an EMBL/GenBank/DDBJ whole genome shotgun (WGS) entry which is preliminary data.</text>
</comment>
<evidence type="ECO:0000256" key="7">
    <source>
        <dbReference type="ARBA" id="ARBA00022989"/>
    </source>
</evidence>
<evidence type="ECO:0000256" key="1">
    <source>
        <dbReference type="ARBA" id="ARBA00004651"/>
    </source>
</evidence>
<dbReference type="GO" id="GO:0015450">
    <property type="term" value="F:protein-transporting ATPase activity"/>
    <property type="evidence" value="ECO:0007669"/>
    <property type="project" value="UniProtKB-UniRule"/>
</dbReference>
<dbReference type="NCBIfam" id="TIGR00810">
    <property type="entry name" value="secG"/>
    <property type="match status" value="1"/>
</dbReference>
<protein>
    <recommendedName>
        <fullName evidence="10">Protein-export membrane protein SecG</fullName>
    </recommendedName>
</protein>
<organism evidence="12 13">
    <name type="scientific">Candidatus Polarisedimenticola svalbardensis</name>
    <dbReference type="NCBI Taxonomy" id="2886004"/>
    <lineage>
        <taxon>Bacteria</taxon>
        <taxon>Pseudomonadati</taxon>
        <taxon>Acidobacteriota</taxon>
        <taxon>Candidatus Polarisedimenticolia</taxon>
        <taxon>Candidatus Polarisedimenticolales</taxon>
        <taxon>Candidatus Polarisedimenticolaceae</taxon>
        <taxon>Candidatus Polarisedimenticola</taxon>
    </lineage>
</organism>
<evidence type="ECO:0000256" key="2">
    <source>
        <dbReference type="ARBA" id="ARBA00008445"/>
    </source>
</evidence>
<evidence type="ECO:0000313" key="13">
    <source>
        <dbReference type="Proteomes" id="UP000648239"/>
    </source>
</evidence>
<sequence length="118" mass="11722">MLEVLVIVLHIIVSTILILVVLLQTGKRADLAGAFGGGGSQTAFGARGAATAFSKITTGSAVLFMVTSLTLSILSGSDGGSGSALDSTAAPAVQEEPAGEVSLPVIPQEPVENEGDGE</sequence>
<evidence type="ECO:0000256" key="6">
    <source>
        <dbReference type="ARBA" id="ARBA00022927"/>
    </source>
</evidence>
<evidence type="ECO:0000256" key="11">
    <source>
        <dbReference type="SAM" id="MobiDB-lite"/>
    </source>
</evidence>
<dbReference type="PANTHER" id="PTHR34182">
    <property type="entry name" value="PROTEIN-EXPORT MEMBRANE PROTEIN SECG"/>
    <property type="match status" value="1"/>
</dbReference>
<keyword evidence="5 10" id="KW-0812">Transmembrane</keyword>
<comment type="subcellular location">
    <subcellularLocation>
        <location evidence="1 10">Cell membrane</location>
        <topology evidence="1 10">Multi-pass membrane protein</topology>
    </subcellularLocation>
</comment>
<comment type="caution">
    <text evidence="10">Lacks conserved residue(s) required for the propagation of feature annotation.</text>
</comment>
<dbReference type="Pfam" id="PF03840">
    <property type="entry name" value="SecG"/>
    <property type="match status" value="1"/>
</dbReference>
<keyword evidence="4 10" id="KW-1003">Cell membrane</keyword>
<keyword evidence="6 10" id="KW-0653">Protein transport</keyword>
<evidence type="ECO:0000256" key="4">
    <source>
        <dbReference type="ARBA" id="ARBA00022475"/>
    </source>
</evidence>
<evidence type="ECO:0000313" key="12">
    <source>
        <dbReference type="EMBL" id="MBD3866824.1"/>
    </source>
</evidence>
<keyword evidence="3 10" id="KW-0813">Transport</keyword>
<gene>
    <name evidence="12" type="primary">secG</name>
    <name evidence="12" type="ORF">IFK94_01765</name>
</gene>
<dbReference type="AlphaFoldDB" id="A0A8J7CDH8"/>
<dbReference type="GO" id="GO:0009306">
    <property type="term" value="P:protein secretion"/>
    <property type="evidence" value="ECO:0007669"/>
    <property type="project" value="UniProtKB-UniRule"/>
</dbReference>
<dbReference type="EMBL" id="JACXWD010000003">
    <property type="protein sequence ID" value="MBD3866824.1"/>
    <property type="molecule type" value="Genomic_DNA"/>
</dbReference>
<dbReference type="PANTHER" id="PTHR34182:SF1">
    <property type="entry name" value="PROTEIN-EXPORT MEMBRANE PROTEIN SECG"/>
    <property type="match status" value="1"/>
</dbReference>
<keyword evidence="9 10" id="KW-0472">Membrane</keyword>
<dbReference type="PRINTS" id="PR01651">
    <property type="entry name" value="SECGEXPORT"/>
</dbReference>
<evidence type="ECO:0000256" key="3">
    <source>
        <dbReference type="ARBA" id="ARBA00022448"/>
    </source>
</evidence>
<evidence type="ECO:0000256" key="10">
    <source>
        <dbReference type="RuleBase" id="RU365087"/>
    </source>
</evidence>
<evidence type="ECO:0000256" key="5">
    <source>
        <dbReference type="ARBA" id="ARBA00022692"/>
    </source>
</evidence>
<dbReference type="Proteomes" id="UP000648239">
    <property type="component" value="Unassembled WGS sequence"/>
</dbReference>
<dbReference type="GO" id="GO:0065002">
    <property type="term" value="P:intracellular protein transmembrane transport"/>
    <property type="evidence" value="ECO:0007669"/>
    <property type="project" value="TreeGrafter"/>
</dbReference>
<dbReference type="InterPro" id="IPR004692">
    <property type="entry name" value="SecG"/>
</dbReference>
<proteinExistence type="inferred from homology"/>
<dbReference type="GO" id="GO:0043952">
    <property type="term" value="P:protein transport by the Sec complex"/>
    <property type="evidence" value="ECO:0007669"/>
    <property type="project" value="TreeGrafter"/>
</dbReference>
<evidence type="ECO:0000256" key="8">
    <source>
        <dbReference type="ARBA" id="ARBA00023010"/>
    </source>
</evidence>
<dbReference type="GO" id="GO:0005886">
    <property type="term" value="C:plasma membrane"/>
    <property type="evidence" value="ECO:0007669"/>
    <property type="project" value="UniProtKB-SubCell"/>
</dbReference>
<evidence type="ECO:0000256" key="9">
    <source>
        <dbReference type="ARBA" id="ARBA00023136"/>
    </source>
</evidence>
<reference evidence="12 13" key="1">
    <citation type="submission" date="2020-08" db="EMBL/GenBank/DDBJ databases">
        <title>Acidobacteriota in marine sediments use diverse sulfur dissimilation pathways.</title>
        <authorList>
            <person name="Wasmund K."/>
        </authorList>
    </citation>
    <scope>NUCLEOTIDE SEQUENCE [LARGE SCALE GENOMIC DNA]</scope>
    <source>
        <strain evidence="12">MAG AM4</strain>
    </source>
</reference>
<comment type="similarity">
    <text evidence="2 10">Belongs to the SecG family.</text>
</comment>
<feature type="transmembrane region" description="Helical" evidence="10">
    <location>
        <begin position="6"/>
        <end position="23"/>
    </location>
</feature>
<accession>A0A8J7CDH8</accession>